<feature type="transmembrane region" description="Helical" evidence="1">
    <location>
        <begin position="50"/>
        <end position="74"/>
    </location>
</feature>
<dbReference type="Proteomes" id="UP000192656">
    <property type="component" value="Unassembled WGS sequence"/>
</dbReference>
<dbReference type="InterPro" id="IPR017496">
    <property type="entry name" value="Photo_alph_chp2"/>
</dbReference>
<dbReference type="AlphaFoldDB" id="A0A1W2AZU0"/>
<organism evidence="2 3">
    <name type="scientific">Fulvimarina manganoxydans</name>
    <dbReference type="NCBI Taxonomy" id="937218"/>
    <lineage>
        <taxon>Bacteria</taxon>
        <taxon>Pseudomonadati</taxon>
        <taxon>Pseudomonadota</taxon>
        <taxon>Alphaproteobacteria</taxon>
        <taxon>Hyphomicrobiales</taxon>
        <taxon>Aurantimonadaceae</taxon>
        <taxon>Fulvimarina</taxon>
    </lineage>
</organism>
<dbReference type="Pfam" id="PF12291">
    <property type="entry name" value="DUF3623"/>
    <property type="match status" value="1"/>
</dbReference>
<evidence type="ECO:0000313" key="2">
    <source>
        <dbReference type="EMBL" id="SMC66257.1"/>
    </source>
</evidence>
<keyword evidence="1" id="KW-0812">Transmembrane</keyword>
<keyword evidence="3" id="KW-1185">Reference proteome</keyword>
<dbReference type="EMBL" id="FWXR01000005">
    <property type="protein sequence ID" value="SMC66257.1"/>
    <property type="molecule type" value="Genomic_DNA"/>
</dbReference>
<accession>A0A1W2AZU0</accession>
<keyword evidence="1" id="KW-1133">Transmembrane helix</keyword>
<feature type="transmembrane region" description="Helical" evidence="1">
    <location>
        <begin position="21"/>
        <end position="44"/>
    </location>
</feature>
<reference evidence="2 3" key="1">
    <citation type="submission" date="2017-04" db="EMBL/GenBank/DDBJ databases">
        <authorList>
            <person name="Afonso C.L."/>
            <person name="Miller P.J."/>
            <person name="Scott M.A."/>
            <person name="Spackman E."/>
            <person name="Goraichik I."/>
            <person name="Dimitrov K.M."/>
            <person name="Suarez D.L."/>
            <person name="Swayne D.E."/>
        </authorList>
    </citation>
    <scope>NUCLEOTIDE SEQUENCE [LARGE SCALE GENOMIC DNA]</scope>
    <source>
        <strain evidence="2 3">CGMCC 1.10972</strain>
    </source>
</reference>
<sequence>MLPRRLAYLATYVRRDRISPAFPLTINILAAALVILIDVCVTALDRQTSILAGLLAALVLLGLVGMLFLMALFGNERLWRWADRGRDTNR</sequence>
<name>A0A1W2AZU0_9HYPH</name>
<evidence type="ECO:0000256" key="1">
    <source>
        <dbReference type="SAM" id="Phobius"/>
    </source>
</evidence>
<gene>
    <name evidence="2" type="ORF">SAMN06297251_105228</name>
</gene>
<evidence type="ECO:0000313" key="3">
    <source>
        <dbReference type="Proteomes" id="UP000192656"/>
    </source>
</evidence>
<keyword evidence="1" id="KW-0472">Membrane</keyword>
<proteinExistence type="predicted"/>
<protein>
    <submittedName>
        <fullName evidence="2">Putative photosynthetic complex assembly protein 2</fullName>
    </submittedName>
</protein>